<sequence length="99" mass="11899">MEIIKKLVDEKFDYLITERRKFMCEILNCEAGCHARTQKYKPRFDFRAEFSKKEDGSFYEPHKQNNKRKNISNYRIHKTSIQLYNKCGNEVISYIGIIP</sequence>
<dbReference type="RefSeq" id="WP_053391174.1">
    <property type="nucleotide sequence ID" value="NZ_CP010899.1"/>
</dbReference>
<gene>
    <name evidence="1" type="ORF">SKUN_001183</name>
</gene>
<evidence type="ECO:0000313" key="1">
    <source>
        <dbReference type="EMBL" id="ALA98059.1"/>
    </source>
</evidence>
<evidence type="ECO:0000313" key="2">
    <source>
        <dbReference type="Proteomes" id="UP000062963"/>
    </source>
</evidence>
<dbReference type="Proteomes" id="UP000062963">
    <property type="component" value="Chromosome"/>
</dbReference>
<dbReference type="STRING" id="273035.SKUN_001183"/>
<reference evidence="1 2" key="1">
    <citation type="journal article" date="2015" name="Genome Announc.">
        <title>Complete Genome Sequence of Spiroplasma kunkelii Strain CR2-3x, Causal Agent of Corn Stunt Disease in Zea mays L.</title>
        <authorList>
            <person name="Davis R.E."/>
            <person name="Shao J."/>
            <person name="Dally E.L."/>
            <person name="Zhao Y."/>
            <person name="Gasparich G.E."/>
            <person name="Gaynor B.J."/>
            <person name="Athey J.C."/>
            <person name="Harrison N.A."/>
            <person name="Donofrio N."/>
        </authorList>
    </citation>
    <scope>NUCLEOTIDE SEQUENCE [LARGE SCALE GENOMIC DNA]</scope>
    <source>
        <strain evidence="1 2">CR2-3x</strain>
    </source>
</reference>
<keyword evidence="2" id="KW-1185">Reference proteome</keyword>
<dbReference type="EMBL" id="CP010899">
    <property type="protein sequence ID" value="ALA98059.1"/>
    <property type="molecule type" value="Genomic_DNA"/>
</dbReference>
<accession>A0A0K2JHJ0</accession>
<dbReference type="AlphaFoldDB" id="A0A0K2JHJ0"/>
<proteinExistence type="predicted"/>
<dbReference type="PATRIC" id="fig|273035.7.peg.1451"/>
<name>A0A0K2JHJ0_SPIKU</name>
<organism evidence="1 2">
    <name type="scientific">Spiroplasma kunkelii CR2-3x</name>
    <dbReference type="NCBI Taxonomy" id="273035"/>
    <lineage>
        <taxon>Bacteria</taxon>
        <taxon>Bacillati</taxon>
        <taxon>Mycoplasmatota</taxon>
        <taxon>Mollicutes</taxon>
        <taxon>Entomoplasmatales</taxon>
        <taxon>Spiroplasmataceae</taxon>
        <taxon>Spiroplasma</taxon>
    </lineage>
</organism>
<protein>
    <submittedName>
        <fullName evidence="1">Uncharacterized protein</fullName>
    </submittedName>
</protein>
<dbReference type="KEGG" id="skn:SKUN_001183"/>